<dbReference type="PANTHER" id="PTHR28003:SF1">
    <property type="entry name" value="NUCLEOPORIN POM34"/>
    <property type="match status" value="1"/>
</dbReference>
<dbReference type="InterPro" id="IPR012578">
    <property type="entry name" value="Nucl_pore_cmplx"/>
</dbReference>
<keyword evidence="2" id="KW-0812">Transmembrane</keyword>
<dbReference type="Proteomes" id="UP001296104">
    <property type="component" value="Unassembled WGS sequence"/>
</dbReference>
<dbReference type="Pfam" id="PF08058">
    <property type="entry name" value="NPCC"/>
    <property type="match status" value="1"/>
</dbReference>
<feature type="compositionally biased region" description="Polar residues" evidence="1">
    <location>
        <begin position="299"/>
        <end position="310"/>
    </location>
</feature>
<dbReference type="GO" id="GO:0070762">
    <property type="term" value="C:nuclear pore transmembrane ring"/>
    <property type="evidence" value="ECO:0007669"/>
    <property type="project" value="TreeGrafter"/>
</dbReference>
<reference evidence="3" key="1">
    <citation type="submission" date="2023-11" db="EMBL/GenBank/DDBJ databases">
        <authorList>
            <person name="Alioto T."/>
            <person name="Alioto T."/>
            <person name="Gomez Garrido J."/>
        </authorList>
    </citation>
    <scope>NUCLEOTIDE SEQUENCE</scope>
</reference>
<dbReference type="GO" id="GO:0006606">
    <property type="term" value="P:protein import into nucleus"/>
    <property type="evidence" value="ECO:0007669"/>
    <property type="project" value="TreeGrafter"/>
</dbReference>
<feature type="compositionally biased region" description="Low complexity" evidence="1">
    <location>
        <begin position="179"/>
        <end position="200"/>
    </location>
</feature>
<feature type="compositionally biased region" description="Polar residues" evidence="1">
    <location>
        <begin position="214"/>
        <end position="240"/>
    </location>
</feature>
<evidence type="ECO:0000256" key="1">
    <source>
        <dbReference type="SAM" id="MobiDB-lite"/>
    </source>
</evidence>
<feature type="compositionally biased region" description="Low complexity" evidence="1">
    <location>
        <begin position="267"/>
        <end position="281"/>
    </location>
</feature>
<protein>
    <submittedName>
        <fullName evidence="3">Nucleoporin POM34</fullName>
    </submittedName>
</protein>
<evidence type="ECO:0000313" key="3">
    <source>
        <dbReference type="EMBL" id="CAK4030926.1"/>
    </source>
</evidence>
<name>A0AAI8Z1Z3_9PEZI</name>
<dbReference type="GO" id="GO:0030474">
    <property type="term" value="P:spindle pole body duplication"/>
    <property type="evidence" value="ECO:0007669"/>
    <property type="project" value="TreeGrafter"/>
</dbReference>
<evidence type="ECO:0000313" key="4">
    <source>
        <dbReference type="Proteomes" id="UP001296104"/>
    </source>
</evidence>
<dbReference type="GO" id="GO:0005640">
    <property type="term" value="C:nuclear outer membrane"/>
    <property type="evidence" value="ECO:0007669"/>
    <property type="project" value="TreeGrafter"/>
</dbReference>
<proteinExistence type="predicted"/>
<feature type="transmembrane region" description="Helical" evidence="2">
    <location>
        <begin position="117"/>
        <end position="138"/>
    </location>
</feature>
<keyword evidence="2" id="KW-1133">Transmembrane helix</keyword>
<evidence type="ECO:0000256" key="2">
    <source>
        <dbReference type="SAM" id="Phobius"/>
    </source>
</evidence>
<feature type="transmembrane region" description="Helical" evidence="2">
    <location>
        <begin position="77"/>
        <end position="97"/>
    </location>
</feature>
<accession>A0AAI8Z1Z3</accession>
<organism evidence="3 4">
    <name type="scientific">Lecanosticta acicola</name>
    <dbReference type="NCBI Taxonomy" id="111012"/>
    <lineage>
        <taxon>Eukaryota</taxon>
        <taxon>Fungi</taxon>
        <taxon>Dikarya</taxon>
        <taxon>Ascomycota</taxon>
        <taxon>Pezizomycotina</taxon>
        <taxon>Dothideomycetes</taxon>
        <taxon>Dothideomycetidae</taxon>
        <taxon>Mycosphaerellales</taxon>
        <taxon>Mycosphaerellaceae</taxon>
        <taxon>Lecanosticta</taxon>
    </lineage>
</organism>
<dbReference type="PANTHER" id="PTHR28003">
    <property type="entry name" value="NUCLEOPORIN POM34"/>
    <property type="match status" value="1"/>
</dbReference>
<feature type="compositionally biased region" description="Polar residues" evidence="1">
    <location>
        <begin position="251"/>
        <end position="266"/>
    </location>
</feature>
<dbReference type="EMBL" id="CAVMBE010000042">
    <property type="protein sequence ID" value="CAK4030926.1"/>
    <property type="molecule type" value="Genomic_DNA"/>
</dbReference>
<feature type="region of interest" description="Disordered" evidence="1">
    <location>
        <begin position="154"/>
        <end position="310"/>
    </location>
</feature>
<feature type="compositionally biased region" description="Polar residues" evidence="1">
    <location>
        <begin position="1"/>
        <end position="34"/>
    </location>
</feature>
<feature type="region of interest" description="Disordered" evidence="1">
    <location>
        <begin position="1"/>
        <end position="55"/>
    </location>
</feature>
<keyword evidence="2" id="KW-0472">Membrane</keyword>
<dbReference type="AlphaFoldDB" id="A0AAI8Z1Z3"/>
<keyword evidence="4" id="KW-1185">Reference proteome</keyword>
<comment type="caution">
    <text evidence="3">The sequence shown here is derived from an EMBL/GenBank/DDBJ whole genome shotgun (WGS) entry which is preliminary data.</text>
</comment>
<sequence>MSSTAIVPSSQTLTQTAAGQTRSSPLSANLQTLKITPKKNAPPAPTTPTRMPGHAGWIHPRMDEVLRRRNATDFDGSNVKTIIISSLIILTSMFVPNLLREILPTPWLHAIYPWPMYALWAIRLLFLAFIGVAAAPLLRTPDACEDIPLTPQQRKLLGLPPMSRPATPQEQEQYVTPPRFSRSNTPRSSSSSIRAEVSGSPLSGRGTPMESASFLRSGSGSPFGSAQRPTSVNQSPQYSALRSGGERRRLSYTSDRSSPLSESLFDTSGSTSTPTKSNKTSLGLNNKWLYEKGRGTPRSPANTSRSSLFT</sequence>
<gene>
    <name evidence="3" type="ORF">LECACI_7A006084</name>
</gene>